<accession>A0A1I3GV03</accession>
<organism evidence="1 2">
    <name type="scientific">Parapedobacter indicus</name>
    <dbReference type="NCBI Taxonomy" id="1477437"/>
    <lineage>
        <taxon>Bacteria</taxon>
        <taxon>Pseudomonadati</taxon>
        <taxon>Bacteroidota</taxon>
        <taxon>Sphingobacteriia</taxon>
        <taxon>Sphingobacteriales</taxon>
        <taxon>Sphingobacteriaceae</taxon>
        <taxon>Parapedobacter</taxon>
    </lineage>
</organism>
<dbReference type="AlphaFoldDB" id="A0A1I3GV03"/>
<dbReference type="Proteomes" id="UP000198670">
    <property type="component" value="Unassembled WGS sequence"/>
</dbReference>
<keyword evidence="2" id="KW-1185">Reference proteome</keyword>
<gene>
    <name evidence="1" type="ORF">SAMN05444682_103114</name>
</gene>
<reference evidence="1 2" key="1">
    <citation type="submission" date="2016-10" db="EMBL/GenBank/DDBJ databases">
        <authorList>
            <person name="de Groot N.N."/>
        </authorList>
    </citation>
    <scope>NUCLEOTIDE SEQUENCE [LARGE SCALE GENOMIC DNA]</scope>
    <source>
        <strain evidence="1 2">RK1</strain>
    </source>
</reference>
<evidence type="ECO:0000313" key="1">
    <source>
        <dbReference type="EMBL" id="SFI27162.1"/>
    </source>
</evidence>
<protein>
    <submittedName>
        <fullName evidence="1">Uncharacterized protein</fullName>
    </submittedName>
</protein>
<evidence type="ECO:0000313" key="2">
    <source>
        <dbReference type="Proteomes" id="UP000198670"/>
    </source>
</evidence>
<name>A0A1I3GV03_9SPHI</name>
<dbReference type="EMBL" id="FOQO01000003">
    <property type="protein sequence ID" value="SFI27162.1"/>
    <property type="molecule type" value="Genomic_DNA"/>
</dbReference>
<proteinExistence type="predicted"/>
<sequence>MILFSMSPWRTPIRGNTHWRIHTDFYFYSRNIKQSLAGRVAYLQVLPFGQFRRLSQKMFMLNSSK</sequence>